<dbReference type="Pfam" id="PF01103">
    <property type="entry name" value="Omp85"/>
    <property type="match status" value="1"/>
</dbReference>
<proteinExistence type="predicted"/>
<feature type="signal peptide" evidence="3">
    <location>
        <begin position="1"/>
        <end position="24"/>
    </location>
</feature>
<evidence type="ECO:0000256" key="1">
    <source>
        <dbReference type="ARBA" id="ARBA00004370"/>
    </source>
</evidence>
<comment type="subcellular location">
    <subcellularLocation>
        <location evidence="1">Membrane</location>
    </subcellularLocation>
</comment>
<accession>A0A521CM61</accession>
<dbReference type="GO" id="GO:0019867">
    <property type="term" value="C:outer membrane"/>
    <property type="evidence" value="ECO:0007669"/>
    <property type="project" value="InterPro"/>
</dbReference>
<evidence type="ECO:0000259" key="4">
    <source>
        <dbReference type="Pfam" id="PF01103"/>
    </source>
</evidence>
<dbReference type="EMBL" id="FXTH01000006">
    <property type="protein sequence ID" value="SMO60539.1"/>
    <property type="molecule type" value="Genomic_DNA"/>
</dbReference>
<keyword evidence="2" id="KW-0472">Membrane</keyword>
<gene>
    <name evidence="5" type="ORF">SAMN06265218_106204</name>
</gene>
<evidence type="ECO:0000256" key="3">
    <source>
        <dbReference type="SAM" id="SignalP"/>
    </source>
</evidence>
<dbReference type="RefSeq" id="WP_142714187.1">
    <property type="nucleotide sequence ID" value="NZ_FXTH01000006.1"/>
</dbReference>
<name>A0A521CM61_9BACT</name>
<evidence type="ECO:0000313" key="5">
    <source>
        <dbReference type="EMBL" id="SMO60539.1"/>
    </source>
</evidence>
<evidence type="ECO:0000313" key="6">
    <source>
        <dbReference type="Proteomes" id="UP000317593"/>
    </source>
</evidence>
<protein>
    <submittedName>
        <fullName evidence="5">Surface antigen</fullName>
    </submittedName>
</protein>
<evidence type="ECO:0000256" key="2">
    <source>
        <dbReference type="ARBA" id="ARBA00023136"/>
    </source>
</evidence>
<dbReference type="Gene3D" id="2.40.160.50">
    <property type="entry name" value="membrane protein fhac: a member of the omp85/tpsb transporter family"/>
    <property type="match status" value="1"/>
</dbReference>
<organism evidence="5 6">
    <name type="scientific">Fodinibius sediminis</name>
    <dbReference type="NCBI Taxonomy" id="1214077"/>
    <lineage>
        <taxon>Bacteria</taxon>
        <taxon>Pseudomonadati</taxon>
        <taxon>Balneolota</taxon>
        <taxon>Balneolia</taxon>
        <taxon>Balneolales</taxon>
        <taxon>Balneolaceae</taxon>
        <taxon>Fodinibius</taxon>
    </lineage>
</organism>
<dbReference type="Proteomes" id="UP000317593">
    <property type="component" value="Unassembled WGS sequence"/>
</dbReference>
<keyword evidence="3" id="KW-0732">Signal</keyword>
<sequence>MRKIRAIILFSLLMMLAVLQPGSAQDSTAVSESEYKNKILLLPAIGSSPETGFMFGAVAVAQFKMGSAGLETRSSSVLVSAIYTVKKQILLSMLPDIVWTGETWIASGNYFVNYFPESYWGVGPSTDKDDEVTVLYTQVNLEQQLLRQVAAGFFTGPYLRWSKLYNLTFEDTKGNRIAVPDVRGAEGVVTAGGGWIARWDRRNSNMTPTRNHFVQITLLGQPAWSGNSHYYMLYELDARKYVPLKKEARSVLALQALIQLHSGSPPFSDMALLGGDRINRGYYRGRYRDQNAAQAQAELRQNLRGRLGIAVFAATGEVWRRFENISFATYKWTMGAGLRLNLNREDPTNLRIDVGFNKESIGFYLQFGEAF</sequence>
<dbReference type="InterPro" id="IPR000184">
    <property type="entry name" value="Bac_surfAg_D15"/>
</dbReference>
<keyword evidence="6" id="KW-1185">Reference proteome</keyword>
<dbReference type="AlphaFoldDB" id="A0A521CM61"/>
<reference evidence="5 6" key="1">
    <citation type="submission" date="2017-05" db="EMBL/GenBank/DDBJ databases">
        <authorList>
            <person name="Varghese N."/>
            <person name="Submissions S."/>
        </authorList>
    </citation>
    <scope>NUCLEOTIDE SEQUENCE [LARGE SCALE GENOMIC DNA]</scope>
    <source>
        <strain evidence="5 6">DSM 21194</strain>
    </source>
</reference>
<feature type="domain" description="Bacterial surface antigen (D15)" evidence="4">
    <location>
        <begin position="197"/>
        <end position="371"/>
    </location>
</feature>
<dbReference type="OrthoDB" id="9771071at2"/>
<feature type="chain" id="PRO_5021850941" evidence="3">
    <location>
        <begin position="25"/>
        <end position="371"/>
    </location>
</feature>